<dbReference type="Gene3D" id="2.40.40.10">
    <property type="entry name" value="RlpA-like domain"/>
    <property type="match status" value="1"/>
</dbReference>
<feature type="signal peptide" evidence="1">
    <location>
        <begin position="1"/>
        <end position="23"/>
    </location>
</feature>
<dbReference type="CDD" id="cd22191">
    <property type="entry name" value="DPBB_RlpA_EXP_N-like"/>
    <property type="match status" value="1"/>
</dbReference>
<organism evidence="2 3">
    <name type="scientific">Lichtheimia corymbifera JMRC:FSU:9682</name>
    <dbReference type="NCBI Taxonomy" id="1263082"/>
    <lineage>
        <taxon>Eukaryota</taxon>
        <taxon>Fungi</taxon>
        <taxon>Fungi incertae sedis</taxon>
        <taxon>Mucoromycota</taxon>
        <taxon>Mucoromycotina</taxon>
        <taxon>Mucoromycetes</taxon>
        <taxon>Mucorales</taxon>
        <taxon>Lichtheimiaceae</taxon>
        <taxon>Lichtheimia</taxon>
    </lineage>
</organism>
<evidence type="ECO:0000256" key="1">
    <source>
        <dbReference type="SAM" id="SignalP"/>
    </source>
</evidence>
<comment type="caution">
    <text evidence="2">The sequence shown here is derived from an EMBL/GenBank/DDBJ whole genome shotgun (WGS) entry which is preliminary data.</text>
</comment>
<reference evidence="2" key="1">
    <citation type="submission" date="2013-08" db="EMBL/GenBank/DDBJ databases">
        <title>Gene expansion shapes genome architecture in the human pathogen Lichtheimia corymbifera: an evolutionary genomics analysis in the ancient terrestrial Mucorales (Mucoromycotina).</title>
        <authorList>
            <person name="Schwartze V.U."/>
            <person name="Winter S."/>
            <person name="Shelest E."/>
            <person name="Marcet-Houben M."/>
            <person name="Horn F."/>
            <person name="Wehner S."/>
            <person name="Hoffmann K."/>
            <person name="Riege K."/>
            <person name="Sammeth M."/>
            <person name="Nowrousian M."/>
            <person name="Valiante V."/>
            <person name="Linde J."/>
            <person name="Jacobsen I.D."/>
            <person name="Marz M."/>
            <person name="Brakhage A.A."/>
            <person name="Gabaldon T."/>
            <person name="Bocker S."/>
            <person name="Voigt K."/>
        </authorList>
    </citation>
    <scope>NUCLEOTIDE SEQUENCE [LARGE SCALE GENOMIC DNA]</scope>
    <source>
        <strain evidence="2">FSU 9682</strain>
    </source>
</reference>
<name>A0A068RK24_9FUNG</name>
<accession>A0A068RK24</accession>
<dbReference type="VEuPathDB" id="FungiDB:LCOR_01083.1"/>
<protein>
    <submittedName>
        <fullName evidence="2">Uncharacterized protein</fullName>
    </submittedName>
</protein>
<evidence type="ECO:0000313" key="2">
    <source>
        <dbReference type="EMBL" id="CDH49336.1"/>
    </source>
</evidence>
<dbReference type="AlphaFoldDB" id="A0A068RK24"/>
<dbReference type="SUPFAM" id="SSF50685">
    <property type="entry name" value="Barwin-like endoglucanases"/>
    <property type="match status" value="1"/>
</dbReference>
<keyword evidence="3" id="KW-1185">Reference proteome</keyword>
<keyword evidence="1" id="KW-0732">Signal</keyword>
<evidence type="ECO:0000313" key="3">
    <source>
        <dbReference type="Proteomes" id="UP000027586"/>
    </source>
</evidence>
<dbReference type="EMBL" id="CBTN010000003">
    <property type="protein sequence ID" value="CDH49336.1"/>
    <property type="molecule type" value="Genomic_DNA"/>
</dbReference>
<sequence>MPSSNSLFIFVSLAAMFMQTITATGLFSKTKGEVLIGDATYYNPGPGSCGYTNAENEDIVAMNYVQMENGKCHGAGCLMILNIFYTTTT</sequence>
<dbReference type="InterPro" id="IPR036908">
    <property type="entry name" value="RlpA-like_sf"/>
</dbReference>
<dbReference type="Proteomes" id="UP000027586">
    <property type="component" value="Unassembled WGS sequence"/>
</dbReference>
<gene>
    <name evidence="2" type="ORF">LCOR_01083.1</name>
</gene>
<proteinExistence type="predicted"/>
<feature type="chain" id="PRO_5001652644" evidence="1">
    <location>
        <begin position="24"/>
        <end position="89"/>
    </location>
</feature>
<dbReference type="OrthoDB" id="623670at2759"/>